<proteinExistence type="predicted"/>
<dbReference type="PROSITE" id="PS50093">
    <property type="entry name" value="PKD"/>
    <property type="match status" value="1"/>
</dbReference>
<dbReference type="EMBL" id="BAAAON010000002">
    <property type="protein sequence ID" value="GAA2176610.1"/>
    <property type="molecule type" value="Genomic_DNA"/>
</dbReference>
<accession>A0ABP5MPP3</accession>
<feature type="domain" description="PKD" evidence="3">
    <location>
        <begin position="216"/>
        <end position="265"/>
    </location>
</feature>
<reference evidence="5" key="1">
    <citation type="journal article" date="2019" name="Int. J. Syst. Evol. Microbiol.">
        <title>The Global Catalogue of Microorganisms (GCM) 10K type strain sequencing project: providing services to taxonomists for standard genome sequencing and annotation.</title>
        <authorList>
            <consortium name="The Broad Institute Genomics Platform"/>
            <consortium name="The Broad Institute Genome Sequencing Center for Infectious Disease"/>
            <person name="Wu L."/>
            <person name="Ma J."/>
        </authorList>
    </citation>
    <scope>NUCLEOTIDE SEQUENCE [LARGE SCALE GENOMIC DNA]</scope>
    <source>
        <strain evidence="5">JCM 14917</strain>
    </source>
</reference>
<evidence type="ECO:0000313" key="4">
    <source>
        <dbReference type="EMBL" id="GAA2176610.1"/>
    </source>
</evidence>
<gene>
    <name evidence="4" type="ORF">GCM10009784_23770</name>
</gene>
<feature type="signal peptide" evidence="2">
    <location>
        <begin position="1"/>
        <end position="28"/>
    </location>
</feature>
<evidence type="ECO:0000313" key="5">
    <source>
        <dbReference type="Proteomes" id="UP001500974"/>
    </source>
</evidence>
<dbReference type="InterPro" id="IPR000601">
    <property type="entry name" value="PKD_dom"/>
</dbReference>
<dbReference type="Proteomes" id="UP001500974">
    <property type="component" value="Unassembled WGS sequence"/>
</dbReference>
<evidence type="ECO:0000256" key="2">
    <source>
        <dbReference type="SAM" id="SignalP"/>
    </source>
</evidence>
<feature type="region of interest" description="Disordered" evidence="1">
    <location>
        <begin position="123"/>
        <end position="152"/>
    </location>
</feature>
<keyword evidence="2" id="KW-0732">Signal</keyword>
<feature type="chain" id="PRO_5045436939" description="PKD domain-containing protein" evidence="2">
    <location>
        <begin position="29"/>
        <end position="318"/>
    </location>
</feature>
<dbReference type="Gene3D" id="2.60.40.10">
    <property type="entry name" value="Immunoglobulins"/>
    <property type="match status" value="1"/>
</dbReference>
<evidence type="ECO:0000259" key="3">
    <source>
        <dbReference type="PROSITE" id="PS50093"/>
    </source>
</evidence>
<dbReference type="InterPro" id="IPR013783">
    <property type="entry name" value="Ig-like_fold"/>
</dbReference>
<sequence>MLKESIFRCLWAVLIVAAMFTGTTEAVAAEGDTKGILGGSDDVAVNSTKEASEDTPAGTGTNPVRSGSNIAAPVATTTITYSYERVCLQGVGSFLNRGDCVIIDAACDSEPDGAMVEWIAIDSSTTPPTETRTGDRSCLYPGSPAPEPPNGGEVAEPAVVITLEDFQSQPIIAAAVISEPNNFGLLGGHNNFWADVEEQEFAFETLGDQVRIRAWPVAYDWNYGDGTTRTTQTAGNAVPESDWLLVETPTSHAYGETGDYNLVLTTRFNGDYSVNGGPWIPIAGQAAVQSDPHLISIWRSDNRLVDGTCAENPSAWGC</sequence>
<keyword evidence="5" id="KW-1185">Reference proteome</keyword>
<feature type="region of interest" description="Disordered" evidence="1">
    <location>
        <begin position="47"/>
        <end position="66"/>
    </location>
</feature>
<comment type="caution">
    <text evidence="4">The sequence shown here is derived from an EMBL/GenBank/DDBJ whole genome shotgun (WGS) entry which is preliminary data.</text>
</comment>
<protein>
    <recommendedName>
        <fullName evidence="3">PKD domain-containing protein</fullName>
    </recommendedName>
</protein>
<evidence type="ECO:0000256" key="1">
    <source>
        <dbReference type="SAM" id="MobiDB-lite"/>
    </source>
</evidence>
<name>A0ABP5MPP3_9MICC</name>
<organism evidence="4 5">
    <name type="scientific">Arthrobacter parietis</name>
    <dbReference type="NCBI Taxonomy" id="271434"/>
    <lineage>
        <taxon>Bacteria</taxon>
        <taxon>Bacillati</taxon>
        <taxon>Actinomycetota</taxon>
        <taxon>Actinomycetes</taxon>
        <taxon>Micrococcales</taxon>
        <taxon>Micrococcaceae</taxon>
        <taxon>Arthrobacter</taxon>
    </lineage>
</organism>